<sequence>MNDVHIGGSVGGNFSIGDNVTQSNMIVNAAEARQGLLANLASLREQVTADHPVALTRINDLEEEATAEEIDPKSGLKAFDRLKAALLGVAGVTEVLATIEDQVRSLFSS</sequence>
<reference evidence="1 2" key="1">
    <citation type="submission" date="2021-12" db="EMBL/GenBank/DDBJ databases">
        <title>Genome sequence of Kibdelosporangium philippinense ATCC 49844.</title>
        <authorList>
            <person name="Fedorov E.A."/>
            <person name="Omeragic M."/>
            <person name="Shalygina K.F."/>
            <person name="Maclea K.S."/>
        </authorList>
    </citation>
    <scope>NUCLEOTIDE SEQUENCE [LARGE SCALE GENOMIC DNA]</scope>
    <source>
        <strain evidence="1 2">ATCC 49844</strain>
    </source>
</reference>
<protein>
    <submittedName>
        <fullName evidence="1">Uncharacterized protein</fullName>
    </submittedName>
</protein>
<gene>
    <name evidence="1" type="ORF">LWC34_35440</name>
</gene>
<dbReference type="Proteomes" id="UP001521150">
    <property type="component" value="Unassembled WGS sequence"/>
</dbReference>
<comment type="caution">
    <text evidence="1">The sequence shown here is derived from an EMBL/GenBank/DDBJ whole genome shotgun (WGS) entry which is preliminary data.</text>
</comment>
<accession>A0ABS8ZKT9</accession>
<dbReference type="RefSeq" id="WP_233729617.1">
    <property type="nucleotide sequence ID" value="NZ_JAJVCN010000003.1"/>
</dbReference>
<evidence type="ECO:0000313" key="1">
    <source>
        <dbReference type="EMBL" id="MCE7008079.1"/>
    </source>
</evidence>
<evidence type="ECO:0000313" key="2">
    <source>
        <dbReference type="Proteomes" id="UP001521150"/>
    </source>
</evidence>
<organism evidence="1 2">
    <name type="scientific">Kibdelosporangium philippinense</name>
    <dbReference type="NCBI Taxonomy" id="211113"/>
    <lineage>
        <taxon>Bacteria</taxon>
        <taxon>Bacillati</taxon>
        <taxon>Actinomycetota</taxon>
        <taxon>Actinomycetes</taxon>
        <taxon>Pseudonocardiales</taxon>
        <taxon>Pseudonocardiaceae</taxon>
        <taxon>Kibdelosporangium</taxon>
    </lineage>
</organism>
<proteinExistence type="predicted"/>
<dbReference type="EMBL" id="JAJVCN010000003">
    <property type="protein sequence ID" value="MCE7008079.1"/>
    <property type="molecule type" value="Genomic_DNA"/>
</dbReference>
<keyword evidence="2" id="KW-1185">Reference proteome</keyword>
<name>A0ABS8ZKT9_9PSEU</name>